<protein>
    <recommendedName>
        <fullName evidence="2">Protein trl</fullName>
    </recommendedName>
</protein>
<accession>A0A650EKS7</accession>
<sequence length="105" mass="10500">MKKFVLALGLGASLAFFSGCGGVIGAENGLIFSDNTTPITATSSSSASREGSATCTNILGLVALGDCSVNTAASNGSISQIKSVDSKNFSILGIYTTKTTIVKGN</sequence>
<evidence type="ECO:0008006" key="2">
    <source>
        <dbReference type="Google" id="ProtNLM"/>
    </source>
</evidence>
<organism evidence="1">
    <name type="scientific">uncultured Helicobacter sp</name>
    <dbReference type="NCBI Taxonomy" id="175537"/>
    <lineage>
        <taxon>Bacteria</taxon>
        <taxon>Pseudomonadati</taxon>
        <taxon>Campylobacterota</taxon>
        <taxon>Epsilonproteobacteria</taxon>
        <taxon>Campylobacterales</taxon>
        <taxon>Helicobacteraceae</taxon>
        <taxon>Helicobacter</taxon>
        <taxon>environmental samples</taxon>
    </lineage>
</organism>
<dbReference type="PROSITE" id="PS51257">
    <property type="entry name" value="PROKAR_LIPOPROTEIN"/>
    <property type="match status" value="1"/>
</dbReference>
<dbReference type="InterPro" id="IPR025113">
    <property type="entry name" value="TRL-like"/>
</dbReference>
<dbReference type="Pfam" id="PF13146">
    <property type="entry name" value="TRL"/>
    <property type="match status" value="1"/>
</dbReference>
<dbReference type="AlphaFoldDB" id="A0A650EKS7"/>
<proteinExistence type="predicted"/>
<gene>
    <name evidence="1" type="ORF">Helico5904_0320</name>
</gene>
<dbReference type="EMBL" id="MN577569">
    <property type="protein sequence ID" value="QGT50360.1"/>
    <property type="molecule type" value="Genomic_DNA"/>
</dbReference>
<name>A0A650EKS7_9HELI</name>
<evidence type="ECO:0000313" key="1">
    <source>
        <dbReference type="EMBL" id="QGT50360.1"/>
    </source>
</evidence>
<reference evidence="1" key="1">
    <citation type="journal article" date="2020" name="J. ISSAAS">
        <title>Lactobacilli and other gastrointestinal microbiota of Peromyscus leucopus, reservoir host for agents of Lyme disease and other zoonoses in North America.</title>
        <authorList>
            <person name="Milovic A."/>
            <person name="Bassam K."/>
            <person name="Shao H."/>
            <person name="Chatzistamou I."/>
            <person name="Tufts D.M."/>
            <person name="Diuk-Wasser M."/>
            <person name="Barbour A.G."/>
        </authorList>
    </citation>
    <scope>NUCLEOTIDE SEQUENCE</scope>
    <source>
        <strain evidence="1">LL4</strain>
    </source>
</reference>